<dbReference type="AlphaFoldDB" id="A0A2P5F060"/>
<dbReference type="FunCoup" id="A0A2P5F060">
    <property type="interactions" value="18"/>
</dbReference>
<dbReference type="OrthoDB" id="1194482at2759"/>
<proteinExistence type="predicted"/>
<gene>
    <name evidence="2" type="ORF">TorRG33x02_129960</name>
</gene>
<keyword evidence="3" id="KW-1185">Reference proteome</keyword>
<comment type="caution">
    <text evidence="2">The sequence shown here is derived from an EMBL/GenBank/DDBJ whole genome shotgun (WGS) entry which is preliminary data.</text>
</comment>
<evidence type="ECO:0000313" key="2">
    <source>
        <dbReference type="EMBL" id="PON91180.1"/>
    </source>
</evidence>
<name>A0A2P5F060_TREOI</name>
<dbReference type="Proteomes" id="UP000237000">
    <property type="component" value="Unassembled WGS sequence"/>
</dbReference>
<protein>
    <submittedName>
        <fullName evidence="2">Uncharacterized protein</fullName>
    </submittedName>
</protein>
<dbReference type="EMBL" id="JXTC01000076">
    <property type="protein sequence ID" value="PON91180.1"/>
    <property type="molecule type" value="Genomic_DNA"/>
</dbReference>
<feature type="region of interest" description="Disordered" evidence="1">
    <location>
        <begin position="75"/>
        <end position="111"/>
    </location>
</feature>
<organism evidence="2 3">
    <name type="scientific">Trema orientale</name>
    <name type="common">Charcoal tree</name>
    <name type="synonym">Celtis orientalis</name>
    <dbReference type="NCBI Taxonomy" id="63057"/>
    <lineage>
        <taxon>Eukaryota</taxon>
        <taxon>Viridiplantae</taxon>
        <taxon>Streptophyta</taxon>
        <taxon>Embryophyta</taxon>
        <taxon>Tracheophyta</taxon>
        <taxon>Spermatophyta</taxon>
        <taxon>Magnoliopsida</taxon>
        <taxon>eudicotyledons</taxon>
        <taxon>Gunneridae</taxon>
        <taxon>Pentapetalae</taxon>
        <taxon>rosids</taxon>
        <taxon>fabids</taxon>
        <taxon>Rosales</taxon>
        <taxon>Cannabaceae</taxon>
        <taxon>Trema</taxon>
    </lineage>
</organism>
<feature type="compositionally biased region" description="Polar residues" evidence="1">
    <location>
        <begin position="95"/>
        <end position="111"/>
    </location>
</feature>
<evidence type="ECO:0000256" key="1">
    <source>
        <dbReference type="SAM" id="MobiDB-lite"/>
    </source>
</evidence>
<dbReference type="InParanoid" id="A0A2P5F060"/>
<accession>A0A2P5F060</accession>
<sequence length="111" mass="12159">MGVLTAVKERLLEKLVAAAVPAEALEKARRLLETVVRDATVAAHALSKDALHRIKTHLVDILPSLSPALTTKMVDEAEKEVEAEAETNENKEESISTNNNYQESNKPSSRL</sequence>
<evidence type="ECO:0000313" key="3">
    <source>
        <dbReference type="Proteomes" id="UP000237000"/>
    </source>
</evidence>
<reference evidence="3" key="1">
    <citation type="submission" date="2016-06" db="EMBL/GenBank/DDBJ databases">
        <title>Parallel loss of symbiosis genes in relatives of nitrogen-fixing non-legume Parasponia.</title>
        <authorList>
            <person name="Van Velzen R."/>
            <person name="Holmer R."/>
            <person name="Bu F."/>
            <person name="Rutten L."/>
            <person name="Van Zeijl A."/>
            <person name="Liu W."/>
            <person name="Santuari L."/>
            <person name="Cao Q."/>
            <person name="Sharma T."/>
            <person name="Shen D."/>
            <person name="Roswanjaya Y."/>
            <person name="Wardhani T."/>
            <person name="Kalhor M.S."/>
            <person name="Jansen J."/>
            <person name="Van den Hoogen J."/>
            <person name="Gungor B."/>
            <person name="Hartog M."/>
            <person name="Hontelez J."/>
            <person name="Verver J."/>
            <person name="Yang W.-C."/>
            <person name="Schijlen E."/>
            <person name="Repin R."/>
            <person name="Schilthuizen M."/>
            <person name="Schranz E."/>
            <person name="Heidstra R."/>
            <person name="Miyata K."/>
            <person name="Fedorova E."/>
            <person name="Kohlen W."/>
            <person name="Bisseling T."/>
            <person name="Smit S."/>
            <person name="Geurts R."/>
        </authorList>
    </citation>
    <scope>NUCLEOTIDE SEQUENCE [LARGE SCALE GENOMIC DNA]</scope>
    <source>
        <strain evidence="3">cv. RG33-2</strain>
    </source>
</reference>
<feature type="compositionally biased region" description="Basic and acidic residues" evidence="1">
    <location>
        <begin position="75"/>
        <end position="94"/>
    </location>
</feature>